<comment type="caution">
    <text evidence="3">The sequence shown here is derived from an EMBL/GenBank/DDBJ whole genome shotgun (WGS) entry which is preliminary data.</text>
</comment>
<reference evidence="3 4" key="1">
    <citation type="submission" date="2017-10" db="EMBL/GenBank/DDBJ databases">
        <title>Comparative genomics in systemic dimorphic fungi from Ajellomycetaceae.</title>
        <authorList>
            <person name="Munoz J.F."/>
            <person name="Mcewen J.G."/>
            <person name="Clay O.K."/>
            <person name="Cuomo C.A."/>
        </authorList>
    </citation>
    <scope>NUCLEOTIDE SEQUENCE [LARGE SCALE GENOMIC DNA]</scope>
    <source>
        <strain evidence="3 4">UAMH5409</strain>
    </source>
</reference>
<proteinExistence type="predicted"/>
<name>A0A2B7X259_9EURO</name>
<feature type="region of interest" description="Disordered" evidence="1">
    <location>
        <begin position="1"/>
        <end position="27"/>
    </location>
</feature>
<evidence type="ECO:0000256" key="1">
    <source>
        <dbReference type="SAM" id="MobiDB-lite"/>
    </source>
</evidence>
<sequence>MTKLSEVAAGDTPVSPTSSLRSRPDTRSKEAIELCRMRDKNRCVITGAEDPVEVAQIFPFSMKALQSPDTVNDTYNPWSVLRVFWTQERVNTWYNAITGPLATESVQNLMCFAPHVHKYHERAYFALEPVEEDPESHALAVRFQSTPAHRSLVILAAVAGYGCGIVESGEEILSDTLIRITAHDEIPLPDPALLQLQRILHRIIALAGGAEAVDEPYDDDDYHDEPYPEFNDEDDTNLDLRPPATSSSHGQFGVKTQRFVPWLAHPVR</sequence>
<organism evidence="3 4">
    <name type="scientific">Helicocarpus griseus UAMH5409</name>
    <dbReference type="NCBI Taxonomy" id="1447875"/>
    <lineage>
        <taxon>Eukaryota</taxon>
        <taxon>Fungi</taxon>
        <taxon>Dikarya</taxon>
        <taxon>Ascomycota</taxon>
        <taxon>Pezizomycotina</taxon>
        <taxon>Eurotiomycetes</taxon>
        <taxon>Eurotiomycetidae</taxon>
        <taxon>Onygenales</taxon>
        <taxon>Ajellomycetaceae</taxon>
        <taxon>Helicocarpus</taxon>
    </lineage>
</organism>
<feature type="region of interest" description="Disordered" evidence="1">
    <location>
        <begin position="215"/>
        <end position="250"/>
    </location>
</feature>
<keyword evidence="4" id="KW-1185">Reference proteome</keyword>
<dbReference type="InterPro" id="IPR003615">
    <property type="entry name" value="HNH_nuc"/>
</dbReference>
<dbReference type="Proteomes" id="UP000223968">
    <property type="component" value="Unassembled WGS sequence"/>
</dbReference>
<dbReference type="EMBL" id="PDNB01000123">
    <property type="protein sequence ID" value="PGH05724.1"/>
    <property type="molecule type" value="Genomic_DNA"/>
</dbReference>
<evidence type="ECO:0000259" key="2">
    <source>
        <dbReference type="Pfam" id="PF13391"/>
    </source>
</evidence>
<dbReference type="OrthoDB" id="5416097at2759"/>
<evidence type="ECO:0000313" key="4">
    <source>
        <dbReference type="Proteomes" id="UP000223968"/>
    </source>
</evidence>
<accession>A0A2B7X259</accession>
<dbReference type="Pfam" id="PF13391">
    <property type="entry name" value="HNH_2"/>
    <property type="match status" value="1"/>
</dbReference>
<gene>
    <name evidence="3" type="ORF">AJ79_06741</name>
</gene>
<evidence type="ECO:0000313" key="3">
    <source>
        <dbReference type="EMBL" id="PGH05724.1"/>
    </source>
</evidence>
<dbReference type="AlphaFoldDB" id="A0A2B7X259"/>
<protein>
    <recommendedName>
        <fullName evidence="2">HNH nuclease domain-containing protein</fullName>
    </recommendedName>
</protein>
<feature type="domain" description="HNH nuclease" evidence="2">
    <location>
        <begin position="43"/>
        <end position="127"/>
    </location>
</feature>